<evidence type="ECO:0000313" key="3">
    <source>
        <dbReference type="Proteomes" id="UP001374535"/>
    </source>
</evidence>
<dbReference type="AlphaFoldDB" id="A0AAQ3P777"/>
<evidence type="ECO:0000256" key="1">
    <source>
        <dbReference type="SAM" id="MobiDB-lite"/>
    </source>
</evidence>
<reference evidence="2 3" key="1">
    <citation type="journal article" date="2023" name="Life. Sci Alliance">
        <title>Evolutionary insights into 3D genome organization and epigenetic landscape of Vigna mungo.</title>
        <authorList>
            <person name="Junaid A."/>
            <person name="Singh B."/>
            <person name="Bhatia S."/>
        </authorList>
    </citation>
    <scope>NUCLEOTIDE SEQUENCE [LARGE SCALE GENOMIC DNA]</scope>
    <source>
        <strain evidence="2">Urdbean</strain>
    </source>
</reference>
<feature type="region of interest" description="Disordered" evidence="1">
    <location>
        <begin position="1"/>
        <end position="33"/>
    </location>
</feature>
<keyword evidence="3" id="KW-1185">Reference proteome</keyword>
<sequence>MCGSQRSYGGGSRRRRLGISRTARAPSSCARRGDEDDWMLGSIVVDRRRSGRSGDPSRWLSQRWRLSGGDARRLGRKLGEQRGGWPWFTWLVIGSGRDDDVS</sequence>
<name>A0AAQ3P777_VIGMU</name>
<dbReference type="Proteomes" id="UP001374535">
    <property type="component" value="Chromosome 1"/>
</dbReference>
<protein>
    <submittedName>
        <fullName evidence="2">Uncharacterized protein</fullName>
    </submittedName>
</protein>
<organism evidence="2 3">
    <name type="scientific">Vigna mungo</name>
    <name type="common">Black gram</name>
    <name type="synonym">Phaseolus mungo</name>
    <dbReference type="NCBI Taxonomy" id="3915"/>
    <lineage>
        <taxon>Eukaryota</taxon>
        <taxon>Viridiplantae</taxon>
        <taxon>Streptophyta</taxon>
        <taxon>Embryophyta</taxon>
        <taxon>Tracheophyta</taxon>
        <taxon>Spermatophyta</taxon>
        <taxon>Magnoliopsida</taxon>
        <taxon>eudicotyledons</taxon>
        <taxon>Gunneridae</taxon>
        <taxon>Pentapetalae</taxon>
        <taxon>rosids</taxon>
        <taxon>fabids</taxon>
        <taxon>Fabales</taxon>
        <taxon>Fabaceae</taxon>
        <taxon>Papilionoideae</taxon>
        <taxon>50 kb inversion clade</taxon>
        <taxon>NPAAA clade</taxon>
        <taxon>indigoferoid/millettioid clade</taxon>
        <taxon>Phaseoleae</taxon>
        <taxon>Vigna</taxon>
    </lineage>
</organism>
<evidence type="ECO:0000313" key="2">
    <source>
        <dbReference type="EMBL" id="WVZ22077.1"/>
    </source>
</evidence>
<proteinExistence type="predicted"/>
<gene>
    <name evidence="2" type="ORF">V8G54_000621</name>
</gene>
<dbReference type="EMBL" id="CP144700">
    <property type="protein sequence ID" value="WVZ22077.1"/>
    <property type="molecule type" value="Genomic_DNA"/>
</dbReference>
<accession>A0AAQ3P777</accession>